<accession>A0A0A8YB52</accession>
<protein>
    <submittedName>
        <fullName evidence="2">Uncharacterized protein</fullName>
    </submittedName>
</protein>
<feature type="region of interest" description="Disordered" evidence="1">
    <location>
        <begin position="1"/>
        <end position="43"/>
    </location>
</feature>
<dbReference type="EMBL" id="GBRH01274701">
    <property type="protein sequence ID" value="JAD23194.1"/>
    <property type="molecule type" value="Transcribed_RNA"/>
</dbReference>
<dbReference type="AlphaFoldDB" id="A0A0A8YB52"/>
<sequence>MSWSYPRPRKPPNPAEAVPNSPRTLTNLFERKKNVNGGIRSFD</sequence>
<name>A0A0A8YB52_ARUDO</name>
<proteinExistence type="predicted"/>
<reference evidence="2" key="2">
    <citation type="journal article" date="2015" name="Data Brief">
        <title>Shoot transcriptome of the giant reed, Arundo donax.</title>
        <authorList>
            <person name="Barrero R.A."/>
            <person name="Guerrero F.D."/>
            <person name="Moolhuijzen P."/>
            <person name="Goolsby J.A."/>
            <person name="Tidwell J."/>
            <person name="Bellgard S.E."/>
            <person name="Bellgard M.I."/>
        </authorList>
    </citation>
    <scope>NUCLEOTIDE SEQUENCE</scope>
    <source>
        <tissue evidence="2">Shoot tissue taken approximately 20 cm above the soil surface</tissue>
    </source>
</reference>
<evidence type="ECO:0000256" key="1">
    <source>
        <dbReference type="SAM" id="MobiDB-lite"/>
    </source>
</evidence>
<evidence type="ECO:0000313" key="2">
    <source>
        <dbReference type="EMBL" id="JAD23194.1"/>
    </source>
</evidence>
<reference evidence="2" key="1">
    <citation type="submission" date="2014-09" db="EMBL/GenBank/DDBJ databases">
        <authorList>
            <person name="Magalhaes I.L.F."/>
            <person name="Oliveira U."/>
            <person name="Santos F.R."/>
            <person name="Vidigal T.H.D.A."/>
            <person name="Brescovit A.D."/>
            <person name="Santos A.J."/>
        </authorList>
    </citation>
    <scope>NUCLEOTIDE SEQUENCE</scope>
    <source>
        <tissue evidence="2">Shoot tissue taken approximately 20 cm above the soil surface</tissue>
    </source>
</reference>
<organism evidence="2">
    <name type="scientific">Arundo donax</name>
    <name type="common">Giant reed</name>
    <name type="synonym">Donax arundinaceus</name>
    <dbReference type="NCBI Taxonomy" id="35708"/>
    <lineage>
        <taxon>Eukaryota</taxon>
        <taxon>Viridiplantae</taxon>
        <taxon>Streptophyta</taxon>
        <taxon>Embryophyta</taxon>
        <taxon>Tracheophyta</taxon>
        <taxon>Spermatophyta</taxon>
        <taxon>Magnoliopsida</taxon>
        <taxon>Liliopsida</taxon>
        <taxon>Poales</taxon>
        <taxon>Poaceae</taxon>
        <taxon>PACMAD clade</taxon>
        <taxon>Arundinoideae</taxon>
        <taxon>Arundineae</taxon>
        <taxon>Arundo</taxon>
    </lineage>
</organism>